<organism evidence="2 3">
    <name type="scientific">Nocardioides guangzhouensis</name>
    <dbReference type="NCBI Taxonomy" id="2497878"/>
    <lineage>
        <taxon>Bacteria</taxon>
        <taxon>Bacillati</taxon>
        <taxon>Actinomycetota</taxon>
        <taxon>Actinomycetes</taxon>
        <taxon>Propionibacteriales</taxon>
        <taxon>Nocardioidaceae</taxon>
        <taxon>Nocardioides</taxon>
    </lineage>
</organism>
<accession>A0A4Q4Z9F2</accession>
<proteinExistence type="predicted"/>
<dbReference type="GO" id="GO:0003677">
    <property type="term" value="F:DNA binding"/>
    <property type="evidence" value="ECO:0007669"/>
    <property type="project" value="UniProtKB-KW"/>
</dbReference>
<keyword evidence="3" id="KW-1185">Reference proteome</keyword>
<dbReference type="OrthoDB" id="5524782at2"/>
<dbReference type="AlphaFoldDB" id="A0A4Q4Z9F2"/>
<dbReference type="RefSeq" id="WP_134719557.1">
    <property type="nucleotide sequence ID" value="NZ_SDKM01000030.1"/>
</dbReference>
<gene>
    <name evidence="2" type="ORF">EKO23_18225</name>
</gene>
<sequence>MPGAQRFLTLAEVAEVLNTSVAQVYALVRREELEAIKIGGRGQWRVEVDKLEEYIQGAYRAAKEHIRDHPFDDAETPVD</sequence>
<feature type="domain" description="Helix-turn-helix" evidence="1">
    <location>
        <begin position="7"/>
        <end position="57"/>
    </location>
</feature>
<dbReference type="InterPro" id="IPR010093">
    <property type="entry name" value="SinI_DNA-bd"/>
</dbReference>
<evidence type="ECO:0000313" key="3">
    <source>
        <dbReference type="Proteomes" id="UP000295198"/>
    </source>
</evidence>
<dbReference type="Proteomes" id="UP000295198">
    <property type="component" value="Unassembled WGS sequence"/>
</dbReference>
<comment type="caution">
    <text evidence="2">The sequence shown here is derived from an EMBL/GenBank/DDBJ whole genome shotgun (WGS) entry which is preliminary data.</text>
</comment>
<dbReference type="NCBIfam" id="TIGR01764">
    <property type="entry name" value="excise"/>
    <property type="match status" value="1"/>
</dbReference>
<dbReference type="InterPro" id="IPR041657">
    <property type="entry name" value="HTH_17"/>
</dbReference>
<name>A0A4Q4Z9F2_9ACTN</name>
<evidence type="ECO:0000313" key="2">
    <source>
        <dbReference type="EMBL" id="RYP83694.1"/>
    </source>
</evidence>
<evidence type="ECO:0000259" key="1">
    <source>
        <dbReference type="Pfam" id="PF12728"/>
    </source>
</evidence>
<protein>
    <submittedName>
        <fullName evidence="2">DNA-binding protein</fullName>
    </submittedName>
</protein>
<keyword evidence="2" id="KW-0238">DNA-binding</keyword>
<dbReference type="EMBL" id="SDKM01000030">
    <property type="protein sequence ID" value="RYP83694.1"/>
    <property type="molecule type" value="Genomic_DNA"/>
</dbReference>
<dbReference type="Pfam" id="PF12728">
    <property type="entry name" value="HTH_17"/>
    <property type="match status" value="1"/>
</dbReference>
<reference evidence="2 3" key="1">
    <citation type="submission" date="2019-01" db="EMBL/GenBank/DDBJ databases">
        <title>Nocardioides guangzhouensis sp. nov., an actinobacterium isolated from soil.</title>
        <authorList>
            <person name="Fu Y."/>
            <person name="Cai Y."/>
            <person name="Lin Z."/>
            <person name="Chen P."/>
        </authorList>
    </citation>
    <scope>NUCLEOTIDE SEQUENCE [LARGE SCALE GENOMIC DNA]</scope>
    <source>
        <strain evidence="2 3">130</strain>
    </source>
</reference>